<sequence>MLAATLSRAVFNFTHGKNLVYNTCWEDPKLDRIAMKLGPSDRLLVITSAGCNALDYALDGLERIDTVDVNPRQNALLELKLAGIRQLDFETFFEMFGRGRLTDWDKVYRESLREALPHAAREYWDKNGKFFYGKGRRPSFYFRGSAGFFAWSMNAYINRIARVRPEIERLLEAQTLEEQQKIYYDTLKSSFWGPKLEFLLRRDATLSLLGVPRAQRRQLEKFYPGGIAKFIEDRLDAVFTKLPLKDNYFWRVYLTGEYTHECCPEYLREENFARLKDGLVDRIHTHTTTILDYLESTSQTYSRYVLLDHMDWLAEHHADILKRQWQSIVDHADDRSILLWRSAALEVEFINPIEVQLNGESHSLGELLEYNKELADELHAQDRVNTYGSFDIATLHKTSPYAAADDNNERTGSTEDSVSHGSLAHSG</sequence>
<reference evidence="2" key="1">
    <citation type="submission" date="2022-06" db="EMBL/GenBank/DDBJ databases">
        <title>Aeoliella straminimaris, a novel planctomycete from sediments.</title>
        <authorList>
            <person name="Vitorino I.R."/>
            <person name="Lage O.M."/>
        </authorList>
    </citation>
    <scope>NUCLEOTIDE SEQUENCE</scope>
    <source>
        <strain evidence="2">ICT_H6.2</strain>
    </source>
</reference>
<accession>A0A9X2FG35</accession>
<dbReference type="Proteomes" id="UP001155241">
    <property type="component" value="Unassembled WGS sequence"/>
</dbReference>
<keyword evidence="3" id="KW-1185">Reference proteome</keyword>
<dbReference type="AlphaFoldDB" id="A0A9X2FG35"/>
<organism evidence="2 3">
    <name type="scientific">Aeoliella straminimaris</name>
    <dbReference type="NCBI Taxonomy" id="2954799"/>
    <lineage>
        <taxon>Bacteria</taxon>
        <taxon>Pseudomonadati</taxon>
        <taxon>Planctomycetota</taxon>
        <taxon>Planctomycetia</taxon>
        <taxon>Pirellulales</taxon>
        <taxon>Lacipirellulaceae</taxon>
        <taxon>Aeoliella</taxon>
    </lineage>
</organism>
<dbReference type="RefSeq" id="WP_252855517.1">
    <property type="nucleotide sequence ID" value="NZ_JAMXLR010000092.1"/>
</dbReference>
<comment type="caution">
    <text evidence="2">The sequence shown here is derived from an EMBL/GenBank/DDBJ whole genome shotgun (WGS) entry which is preliminary data.</text>
</comment>
<name>A0A9X2FG35_9BACT</name>
<dbReference type="Pfam" id="PF11899">
    <property type="entry name" value="DUF3419"/>
    <property type="match status" value="1"/>
</dbReference>
<feature type="region of interest" description="Disordered" evidence="1">
    <location>
        <begin position="401"/>
        <end position="427"/>
    </location>
</feature>
<evidence type="ECO:0000256" key="1">
    <source>
        <dbReference type="SAM" id="MobiDB-lite"/>
    </source>
</evidence>
<proteinExistence type="predicted"/>
<dbReference type="PANTHER" id="PTHR47473">
    <property type="entry name" value="BTA1P"/>
    <property type="match status" value="1"/>
</dbReference>
<protein>
    <submittedName>
        <fullName evidence="2">BtaA family protein</fullName>
    </submittedName>
</protein>
<evidence type="ECO:0000313" key="3">
    <source>
        <dbReference type="Proteomes" id="UP001155241"/>
    </source>
</evidence>
<gene>
    <name evidence="2" type="ORF">NG895_26185</name>
</gene>
<dbReference type="InterPro" id="IPR021829">
    <property type="entry name" value="DUF3419"/>
</dbReference>
<dbReference type="PANTHER" id="PTHR47473:SF1">
    <property type="entry name" value="METHYLTRANSFERASE DOMAIN-CONTAINING PROTEIN"/>
    <property type="match status" value="1"/>
</dbReference>
<dbReference type="EMBL" id="JAMXLR010000092">
    <property type="protein sequence ID" value="MCO6047407.1"/>
    <property type="molecule type" value="Genomic_DNA"/>
</dbReference>
<evidence type="ECO:0000313" key="2">
    <source>
        <dbReference type="EMBL" id="MCO6047407.1"/>
    </source>
</evidence>